<evidence type="ECO:0000256" key="6">
    <source>
        <dbReference type="ARBA" id="ARBA00021755"/>
    </source>
</evidence>
<evidence type="ECO:0000256" key="4">
    <source>
        <dbReference type="ARBA" id="ARBA00013208"/>
    </source>
</evidence>
<comment type="function">
    <text evidence="10">Catalytic component of the signal peptidase complex (SPC) which catalyzes the cleavage of N-terminal signal sequences from nascent proteins as they are translocated into the lumen of the endoplasmic reticulum. Specifically cleaves N-terminal signal peptides that contain a hydrophobic alpha-helix (h-region) shorter than 18-20 amino acids.</text>
</comment>
<feature type="transmembrane region" description="Helical" evidence="11">
    <location>
        <begin position="70"/>
        <end position="93"/>
    </location>
</feature>
<comment type="subcellular location">
    <subcellularLocation>
        <location evidence="2">Endoplasmic reticulum membrane</location>
        <topology evidence="2">Single-pass type II membrane protein</topology>
    </subcellularLocation>
</comment>
<dbReference type="GO" id="GO:0009003">
    <property type="term" value="F:signal peptidase activity"/>
    <property type="evidence" value="ECO:0007669"/>
    <property type="project" value="UniProtKB-EC"/>
</dbReference>
<evidence type="ECO:0000256" key="7">
    <source>
        <dbReference type="ARBA" id="ARBA00022692"/>
    </source>
</evidence>
<dbReference type="GO" id="GO:0005787">
    <property type="term" value="C:signal peptidase complex"/>
    <property type="evidence" value="ECO:0007669"/>
    <property type="project" value="TreeGrafter"/>
</dbReference>
<dbReference type="EC" id="3.4.21.89" evidence="4"/>
<feature type="transmembrane region" description="Helical" evidence="11">
    <location>
        <begin position="196"/>
        <end position="222"/>
    </location>
</feature>
<keyword evidence="12" id="KW-1185">Reference proteome</keyword>
<dbReference type="InterPro" id="IPR036286">
    <property type="entry name" value="LexA/Signal_pep-like_sf"/>
</dbReference>
<reference evidence="13" key="1">
    <citation type="submission" date="2022-11" db="UniProtKB">
        <authorList>
            <consortium name="WormBaseParasite"/>
        </authorList>
    </citation>
    <scope>IDENTIFICATION</scope>
</reference>
<evidence type="ECO:0000256" key="5">
    <source>
        <dbReference type="ARBA" id="ARBA00019685"/>
    </source>
</evidence>
<dbReference type="AlphaFoldDB" id="A0A914UQ57"/>
<dbReference type="Proteomes" id="UP000887566">
    <property type="component" value="Unplaced"/>
</dbReference>
<organism evidence="12 13">
    <name type="scientific">Plectus sambesii</name>
    <dbReference type="NCBI Taxonomy" id="2011161"/>
    <lineage>
        <taxon>Eukaryota</taxon>
        <taxon>Metazoa</taxon>
        <taxon>Ecdysozoa</taxon>
        <taxon>Nematoda</taxon>
        <taxon>Chromadorea</taxon>
        <taxon>Plectida</taxon>
        <taxon>Plectina</taxon>
        <taxon>Plectoidea</taxon>
        <taxon>Plectidae</taxon>
        <taxon>Plectus</taxon>
    </lineage>
</organism>
<dbReference type="WBParaSite" id="PSAMB.scaffold11347size3420.g34064.t1">
    <property type="protein sequence ID" value="PSAMB.scaffold11347size3420.g34064.t1"/>
    <property type="gene ID" value="PSAMB.scaffold11347size3420.g34064"/>
</dbReference>
<dbReference type="SUPFAM" id="SSF51306">
    <property type="entry name" value="LexA/Signal peptidase"/>
    <property type="match status" value="1"/>
</dbReference>
<sequence length="227" mass="26494">MEDEIDFVARQRKASRCNFDLANNNESWLESFTASGVLTKLGTFRFSLMPEISIFDEAREMNIRRLIYRVLKFAMIIFTWHMFGIGLMVVAGVEKPLRVLLHEGMEPAFSRGDTLFITNYQEDPIRTGEIIAFKIEGREIPIVHRVIKVHELQNGTSKFLTKDDNSQYDDRGLYPPGQLWLTRKDVVGRVRAVVPYVGMIFVLFYDYRMLKYLLLVGLVLFVRRRCK</sequence>
<comment type="catalytic activity">
    <reaction evidence="1">
        <text>Cleavage of hydrophobic, N-terminal signal or leader sequences from secreted and periplasmic proteins.</text>
        <dbReference type="EC" id="3.4.21.89"/>
    </reaction>
</comment>
<evidence type="ECO:0000256" key="10">
    <source>
        <dbReference type="ARBA" id="ARBA00045533"/>
    </source>
</evidence>
<dbReference type="NCBIfam" id="TIGR02228">
    <property type="entry name" value="sigpep_I_arch"/>
    <property type="match status" value="1"/>
</dbReference>
<accession>A0A914UQ57</accession>
<name>A0A914UQ57_9BILA</name>
<evidence type="ECO:0000313" key="13">
    <source>
        <dbReference type="WBParaSite" id="PSAMB.scaffold11347size3420.g34064.t1"/>
    </source>
</evidence>
<evidence type="ECO:0000256" key="11">
    <source>
        <dbReference type="SAM" id="Phobius"/>
    </source>
</evidence>
<evidence type="ECO:0000256" key="8">
    <source>
        <dbReference type="ARBA" id="ARBA00022989"/>
    </source>
</evidence>
<comment type="similarity">
    <text evidence="3">Belongs to the peptidase S26B family.</text>
</comment>
<keyword evidence="7 11" id="KW-0812">Transmembrane</keyword>
<evidence type="ECO:0000256" key="1">
    <source>
        <dbReference type="ARBA" id="ARBA00000677"/>
    </source>
</evidence>
<dbReference type="PANTHER" id="PTHR10806:SF6">
    <property type="entry name" value="SIGNAL PEPTIDASE COMPLEX CATALYTIC SUBUNIT SEC11"/>
    <property type="match status" value="1"/>
</dbReference>
<dbReference type="GO" id="GO:0006465">
    <property type="term" value="P:signal peptide processing"/>
    <property type="evidence" value="ECO:0007669"/>
    <property type="project" value="InterPro"/>
</dbReference>
<evidence type="ECO:0000256" key="9">
    <source>
        <dbReference type="ARBA" id="ARBA00023136"/>
    </source>
</evidence>
<dbReference type="PANTHER" id="PTHR10806">
    <property type="entry name" value="SIGNAL PEPTIDASE COMPLEX CATALYTIC SUBUNIT SEC11"/>
    <property type="match status" value="1"/>
</dbReference>
<evidence type="ECO:0000313" key="12">
    <source>
        <dbReference type="Proteomes" id="UP000887566"/>
    </source>
</evidence>
<evidence type="ECO:0000256" key="3">
    <source>
        <dbReference type="ARBA" id="ARBA00011035"/>
    </source>
</evidence>
<dbReference type="CDD" id="cd06462">
    <property type="entry name" value="Peptidase_S24_S26"/>
    <property type="match status" value="1"/>
</dbReference>
<dbReference type="InterPro" id="IPR001733">
    <property type="entry name" value="Peptidase_S26B"/>
</dbReference>
<proteinExistence type="inferred from homology"/>
<keyword evidence="8 11" id="KW-1133">Transmembrane helix</keyword>
<keyword evidence="9 11" id="KW-0472">Membrane</keyword>
<protein>
    <recommendedName>
        <fullName evidence="5">Signal peptidase complex catalytic subunit SEC11</fullName>
        <ecNumber evidence="4">3.4.21.89</ecNumber>
    </recommendedName>
    <alternativeName>
        <fullName evidence="6">Signal peptidase complex catalytic subunit sec11</fullName>
    </alternativeName>
</protein>
<evidence type="ECO:0000256" key="2">
    <source>
        <dbReference type="ARBA" id="ARBA00004648"/>
    </source>
</evidence>